<gene>
    <name evidence="2" type="ORF">HDA41_005256</name>
</gene>
<comment type="caution">
    <text evidence="2">The sequence shown here is derived from an EMBL/GenBank/DDBJ whole genome shotgun (WGS) entry which is preliminary data.</text>
</comment>
<proteinExistence type="predicted"/>
<protein>
    <submittedName>
        <fullName evidence="2">Uncharacterized protein</fullName>
    </submittedName>
</protein>
<dbReference type="AlphaFoldDB" id="A0A7W9LVB9"/>
<dbReference type="RefSeq" id="WP_184987713.1">
    <property type="nucleotide sequence ID" value="NZ_JACHNE010000001.1"/>
</dbReference>
<reference evidence="2 3" key="1">
    <citation type="submission" date="2020-08" db="EMBL/GenBank/DDBJ databases">
        <title>Sequencing the genomes of 1000 actinobacteria strains.</title>
        <authorList>
            <person name="Klenk H.-P."/>
        </authorList>
    </citation>
    <scope>NUCLEOTIDE SEQUENCE [LARGE SCALE GENOMIC DNA]</scope>
    <source>
        <strain evidence="2 3">DSM 40084</strain>
    </source>
</reference>
<organism evidence="2 3">
    <name type="scientific">Streptomyces caelestis</name>
    <dbReference type="NCBI Taxonomy" id="36816"/>
    <lineage>
        <taxon>Bacteria</taxon>
        <taxon>Bacillati</taxon>
        <taxon>Actinomycetota</taxon>
        <taxon>Actinomycetes</taxon>
        <taxon>Kitasatosporales</taxon>
        <taxon>Streptomycetaceae</taxon>
        <taxon>Streptomyces</taxon>
    </lineage>
</organism>
<evidence type="ECO:0000313" key="2">
    <source>
        <dbReference type="EMBL" id="MBB5797292.1"/>
    </source>
</evidence>
<evidence type="ECO:0000256" key="1">
    <source>
        <dbReference type="SAM" id="MobiDB-lite"/>
    </source>
</evidence>
<accession>A0A7W9LVB9</accession>
<feature type="region of interest" description="Disordered" evidence="1">
    <location>
        <begin position="76"/>
        <end position="95"/>
    </location>
</feature>
<keyword evidence="3" id="KW-1185">Reference proteome</keyword>
<sequence>MRRIDTSAHAANRLTGTLGVEDPRGHAVLGRHPDGAAGRGACVGARGVLTGAGPVREIPGIGTGKTSLVLTVGRVTDPKPFPEDEDVYARDTSGN</sequence>
<feature type="region of interest" description="Disordered" evidence="1">
    <location>
        <begin position="1"/>
        <end position="26"/>
    </location>
</feature>
<name>A0A7W9LVB9_9ACTN</name>
<evidence type="ECO:0000313" key="3">
    <source>
        <dbReference type="Proteomes" id="UP000590647"/>
    </source>
</evidence>
<dbReference type="EMBL" id="JACHNE010000001">
    <property type="protein sequence ID" value="MBB5797292.1"/>
    <property type="molecule type" value="Genomic_DNA"/>
</dbReference>
<dbReference type="Proteomes" id="UP000590647">
    <property type="component" value="Unassembled WGS sequence"/>
</dbReference>